<name>A0A6P6Y6G3_DERPT</name>
<dbReference type="SMART" id="SM00028">
    <property type="entry name" value="TPR"/>
    <property type="match status" value="6"/>
</dbReference>
<evidence type="ECO:0000256" key="2">
    <source>
        <dbReference type="ARBA" id="ARBA00004496"/>
    </source>
</evidence>
<evidence type="ECO:0000256" key="7">
    <source>
        <dbReference type="ARBA" id="ARBA00022737"/>
    </source>
</evidence>
<dbReference type="FunFam" id="1.25.40.10:FF:000043">
    <property type="entry name" value="G-protein-signaling modulator 2 isoform X1"/>
    <property type="match status" value="1"/>
</dbReference>
<keyword evidence="5" id="KW-0963">Cytoplasm</keyword>
<dbReference type="Pfam" id="PF13424">
    <property type="entry name" value="TPR_12"/>
    <property type="match status" value="3"/>
</dbReference>
<keyword evidence="6" id="KW-0597">Phosphoprotein</keyword>
<evidence type="ECO:0000256" key="1">
    <source>
        <dbReference type="ARBA" id="ARBA00004236"/>
    </source>
</evidence>
<feature type="compositionally biased region" description="Polar residues" evidence="11">
    <location>
        <begin position="513"/>
        <end position="530"/>
    </location>
</feature>
<gene>
    <name evidence="13" type="primary">LOC113794190</name>
</gene>
<evidence type="ECO:0000256" key="8">
    <source>
        <dbReference type="ARBA" id="ARBA00022803"/>
    </source>
</evidence>
<dbReference type="InterPro" id="IPR011990">
    <property type="entry name" value="TPR-like_helical_dom_sf"/>
</dbReference>
<evidence type="ECO:0000313" key="13">
    <source>
        <dbReference type="RefSeq" id="XP_027200089.1"/>
    </source>
</evidence>
<evidence type="ECO:0000256" key="10">
    <source>
        <dbReference type="PROSITE-ProRule" id="PRU00339"/>
    </source>
</evidence>
<dbReference type="SUPFAM" id="SSF48452">
    <property type="entry name" value="TPR-like"/>
    <property type="match status" value="2"/>
</dbReference>
<evidence type="ECO:0000256" key="11">
    <source>
        <dbReference type="SAM" id="MobiDB-lite"/>
    </source>
</evidence>
<dbReference type="GO" id="GO:0005938">
    <property type="term" value="C:cell cortex"/>
    <property type="evidence" value="ECO:0007669"/>
    <property type="project" value="TreeGrafter"/>
</dbReference>
<organism evidence="12 13">
    <name type="scientific">Dermatophagoides pteronyssinus</name>
    <name type="common">European house dust mite</name>
    <dbReference type="NCBI Taxonomy" id="6956"/>
    <lineage>
        <taxon>Eukaryota</taxon>
        <taxon>Metazoa</taxon>
        <taxon>Ecdysozoa</taxon>
        <taxon>Arthropoda</taxon>
        <taxon>Chelicerata</taxon>
        <taxon>Arachnida</taxon>
        <taxon>Acari</taxon>
        <taxon>Acariformes</taxon>
        <taxon>Sarcoptiformes</taxon>
        <taxon>Astigmata</taxon>
        <taxon>Psoroptidia</taxon>
        <taxon>Analgoidea</taxon>
        <taxon>Pyroglyphidae</taxon>
        <taxon>Dermatophagoidinae</taxon>
        <taxon>Dermatophagoides</taxon>
    </lineage>
</organism>
<evidence type="ECO:0000313" key="12">
    <source>
        <dbReference type="Proteomes" id="UP000515146"/>
    </source>
</evidence>
<dbReference type="CTD" id="53569"/>
<dbReference type="OMA" id="REENDNC"/>
<dbReference type="Proteomes" id="UP000515146">
    <property type="component" value="Unplaced"/>
</dbReference>
<dbReference type="PROSITE" id="PS50877">
    <property type="entry name" value="GOLOCO"/>
    <property type="match status" value="4"/>
</dbReference>
<dbReference type="KEGG" id="dpte:113794190"/>
<dbReference type="Pfam" id="PF02188">
    <property type="entry name" value="GoLoco"/>
    <property type="match status" value="3"/>
</dbReference>
<dbReference type="GO" id="GO:0000132">
    <property type="term" value="P:establishment of mitotic spindle orientation"/>
    <property type="evidence" value="ECO:0007669"/>
    <property type="project" value="TreeGrafter"/>
</dbReference>
<sequence length="672" mass="76071">MATNMDSGVSCLELALEGERLCKIGDFNGGVAFFEAAVKCGTNDMKTLSAIYSQLGNAYFYLGNYPKAMEYHKLDLSVAKSINDRIGEAKASGNLGNTLKMMNQYDSAVSYCKKHLDIARELNDKVGEGRALYNLGNIYHTKAKNLGHLSNHDPGNFPQDVEQCLEMAIKYYKENLELMINLGDHSAQGRTYGNLGNTYYLLGNFSQAVEYHQKRLEIAVQFKDRAAERRAHCNLGNAHIFLGEFEKAIENYKQTLLLAEKLQDQLIEAQACYSLGNTYVLLRNFDLAIEYYQRHLAIAKKINDRIGEGRAYWSLSNAMQAIGNHQKAMEYVQKHLEISKEIGDLTGQENAEISISKLRQKLNTELITNERVKNIMRPKRISMNKLELLNLTPDQQRHCKNVDETCSTTLKNHDRTRAASFECVTKGNEDFFELLSKFQSKRMDDQRCSIEIMSNNNKENIPQKTVSFLGETNNNNDNDNNGKKKSNYIRGDEAIFDLIAVMQDRRMDDQRATLPQRSSTIANHHSSSNGLPSNLNKINNPNNSGSQQQPSNNMTKKPTQRQYSLNQIGTRNALDDDFFDMLIRSQANRLEDQRTEMPSSSSSTTTTTTTGLLVKRSSEKRTIDRPISVSSTQSNTPTFAPTVPDEDFFNLIMRFQSNRIEDQRSVLPTTST</sequence>
<dbReference type="PANTHER" id="PTHR45954">
    <property type="entry name" value="LD33695P"/>
    <property type="match status" value="1"/>
</dbReference>
<feature type="compositionally biased region" description="Polar residues" evidence="11">
    <location>
        <begin position="628"/>
        <end position="639"/>
    </location>
</feature>
<feature type="repeat" description="TPR" evidence="10">
    <location>
        <begin position="189"/>
        <end position="222"/>
    </location>
</feature>
<feature type="region of interest" description="Disordered" evidence="11">
    <location>
        <begin position="509"/>
        <end position="561"/>
    </location>
</feature>
<dbReference type="InterPro" id="IPR003109">
    <property type="entry name" value="GoLoco_motif"/>
</dbReference>
<dbReference type="GO" id="GO:0005092">
    <property type="term" value="F:GDP-dissociation inhibitor activity"/>
    <property type="evidence" value="ECO:0007669"/>
    <property type="project" value="TreeGrafter"/>
</dbReference>
<dbReference type="GO" id="GO:0001965">
    <property type="term" value="F:G-protein alpha-subunit binding"/>
    <property type="evidence" value="ECO:0007669"/>
    <property type="project" value="TreeGrafter"/>
</dbReference>
<protein>
    <submittedName>
        <fullName evidence="13">G-protein-signaling modulator 2-like</fullName>
    </submittedName>
</protein>
<feature type="repeat" description="TPR" evidence="10">
    <location>
        <begin position="49"/>
        <end position="82"/>
    </location>
</feature>
<dbReference type="InterPro" id="IPR019734">
    <property type="entry name" value="TPR_rpt"/>
</dbReference>
<feature type="region of interest" description="Disordered" evidence="11">
    <location>
        <begin position="468"/>
        <end position="487"/>
    </location>
</feature>
<dbReference type="SMART" id="SM00390">
    <property type="entry name" value="GoLoco"/>
    <property type="match status" value="4"/>
</dbReference>
<evidence type="ECO:0000256" key="6">
    <source>
        <dbReference type="ARBA" id="ARBA00022553"/>
    </source>
</evidence>
<feature type="repeat" description="TPR" evidence="10">
    <location>
        <begin position="229"/>
        <end position="262"/>
    </location>
</feature>
<comment type="similarity">
    <text evidence="3">Belongs to the GPSM family.</text>
</comment>
<evidence type="ECO:0000256" key="9">
    <source>
        <dbReference type="ARBA" id="ARBA00023136"/>
    </source>
</evidence>
<accession>A0A6P6Y6G3</accession>
<evidence type="ECO:0000256" key="4">
    <source>
        <dbReference type="ARBA" id="ARBA00022475"/>
    </source>
</evidence>
<reference evidence="13" key="1">
    <citation type="submission" date="2025-08" db="UniProtKB">
        <authorList>
            <consortium name="RefSeq"/>
        </authorList>
    </citation>
    <scope>IDENTIFICATION</scope>
    <source>
        <strain evidence="13">Airmid</strain>
    </source>
</reference>
<dbReference type="PANTHER" id="PTHR45954:SF1">
    <property type="entry name" value="LD33695P"/>
    <property type="match status" value="1"/>
</dbReference>
<dbReference type="Gene3D" id="1.25.40.10">
    <property type="entry name" value="Tetratricopeptide repeat domain"/>
    <property type="match status" value="3"/>
</dbReference>
<dbReference type="InParanoid" id="A0A6P6Y6G3"/>
<keyword evidence="12" id="KW-1185">Reference proteome</keyword>
<keyword evidence="7" id="KW-0677">Repeat</keyword>
<keyword evidence="8 10" id="KW-0802">TPR repeat</keyword>
<feature type="region of interest" description="Disordered" evidence="11">
    <location>
        <begin position="589"/>
        <end position="643"/>
    </location>
</feature>
<dbReference type="AlphaFoldDB" id="A0A6P6Y6G3"/>
<dbReference type="GO" id="GO:0005886">
    <property type="term" value="C:plasma membrane"/>
    <property type="evidence" value="ECO:0007669"/>
    <property type="project" value="UniProtKB-SubCell"/>
</dbReference>
<dbReference type="RefSeq" id="XP_027200089.1">
    <property type="nucleotide sequence ID" value="XM_027344288.1"/>
</dbReference>
<feature type="repeat" description="TPR" evidence="10">
    <location>
        <begin position="269"/>
        <end position="302"/>
    </location>
</feature>
<comment type="subcellular location">
    <subcellularLocation>
        <location evidence="1">Cell membrane</location>
    </subcellularLocation>
    <subcellularLocation>
        <location evidence="2">Cytoplasm</location>
    </subcellularLocation>
</comment>
<dbReference type="PROSITE" id="PS50005">
    <property type="entry name" value="TPR"/>
    <property type="match status" value="4"/>
</dbReference>
<evidence type="ECO:0000256" key="5">
    <source>
        <dbReference type="ARBA" id="ARBA00022490"/>
    </source>
</evidence>
<evidence type="ECO:0000256" key="3">
    <source>
        <dbReference type="ARBA" id="ARBA00006600"/>
    </source>
</evidence>
<dbReference type="FunCoup" id="A0A6P6Y6G3">
    <property type="interactions" value="337"/>
</dbReference>
<dbReference type="Pfam" id="PF13181">
    <property type="entry name" value="TPR_8"/>
    <property type="match status" value="1"/>
</dbReference>
<keyword evidence="9" id="KW-0472">Membrane</keyword>
<dbReference type="InterPro" id="IPR052386">
    <property type="entry name" value="GPSM"/>
</dbReference>
<proteinExistence type="inferred from homology"/>
<feature type="compositionally biased region" description="Low complexity" evidence="11">
    <location>
        <begin position="599"/>
        <end position="610"/>
    </location>
</feature>
<keyword evidence="4" id="KW-1003">Cell membrane</keyword>
<feature type="compositionally biased region" description="Low complexity" evidence="11">
    <location>
        <begin position="531"/>
        <end position="553"/>
    </location>
</feature>
<dbReference type="OrthoDB" id="286233at2759"/>